<keyword evidence="3" id="KW-1185">Reference proteome</keyword>
<gene>
    <name evidence="2" type="ORF">TeGR_g3248</name>
</gene>
<dbReference type="Proteomes" id="UP001165060">
    <property type="component" value="Unassembled WGS sequence"/>
</dbReference>
<comment type="caution">
    <text evidence="2">The sequence shown here is derived from an EMBL/GenBank/DDBJ whole genome shotgun (WGS) entry which is preliminary data.</text>
</comment>
<accession>A0ABQ6MNI1</accession>
<reference evidence="2 3" key="1">
    <citation type="journal article" date="2023" name="Commun. Biol.">
        <title>Genome analysis of Parmales, the sister group of diatoms, reveals the evolutionary specialization of diatoms from phago-mixotrophs to photoautotrophs.</title>
        <authorList>
            <person name="Ban H."/>
            <person name="Sato S."/>
            <person name="Yoshikawa S."/>
            <person name="Yamada K."/>
            <person name="Nakamura Y."/>
            <person name="Ichinomiya M."/>
            <person name="Sato N."/>
            <person name="Blanc-Mathieu R."/>
            <person name="Endo H."/>
            <person name="Kuwata A."/>
            <person name="Ogata H."/>
        </authorList>
    </citation>
    <scope>NUCLEOTIDE SEQUENCE [LARGE SCALE GENOMIC DNA]</scope>
</reference>
<dbReference type="Pfam" id="PF10213">
    <property type="entry name" value="MRP-S28"/>
    <property type="match status" value="1"/>
</dbReference>
<dbReference type="InterPro" id="IPR039848">
    <property type="entry name" value="Ribosomal_mS35_mt"/>
</dbReference>
<proteinExistence type="predicted"/>
<protein>
    <recommendedName>
        <fullName evidence="1">Small ribosomal subunit protein mS35 mitochondrial conserved domain-containing protein</fullName>
    </recommendedName>
</protein>
<dbReference type="EMBL" id="BRYB01005851">
    <property type="protein sequence ID" value="GMI29767.1"/>
    <property type="molecule type" value="Genomic_DNA"/>
</dbReference>
<evidence type="ECO:0000259" key="1">
    <source>
        <dbReference type="Pfam" id="PF10213"/>
    </source>
</evidence>
<evidence type="ECO:0000313" key="2">
    <source>
        <dbReference type="EMBL" id="GMI29767.1"/>
    </source>
</evidence>
<organism evidence="2 3">
    <name type="scientific">Tetraparma gracilis</name>
    <dbReference type="NCBI Taxonomy" id="2962635"/>
    <lineage>
        <taxon>Eukaryota</taxon>
        <taxon>Sar</taxon>
        <taxon>Stramenopiles</taxon>
        <taxon>Ochrophyta</taxon>
        <taxon>Bolidophyceae</taxon>
        <taxon>Parmales</taxon>
        <taxon>Triparmaceae</taxon>
        <taxon>Tetraparma</taxon>
    </lineage>
</organism>
<dbReference type="PANTHER" id="PTHR13490">
    <property type="entry name" value="MITOCHONDRIAL 28S RIBOSOMAL PROTEIN S28"/>
    <property type="match status" value="1"/>
</dbReference>
<feature type="domain" description="Small ribosomal subunit protein mS35 mitochondrial conserved" evidence="1">
    <location>
        <begin position="154"/>
        <end position="244"/>
    </location>
</feature>
<name>A0ABQ6MNI1_9STRA</name>
<evidence type="ECO:0000313" key="3">
    <source>
        <dbReference type="Proteomes" id="UP001165060"/>
    </source>
</evidence>
<sequence length="247" mass="26740">MASPSLSRLSRALPLSLSLGSSLSSSLGSSLVAQSPSMSTSALRSALPRAPAGLASISDLLPSSPPLPAAPRQAGRCHLLRKSGRRSTLAAVHGSLGEPRFYSSSAAARAKPSDKPADWGPLNVDLDEIDETVVDETDYGFGGEDWVPPPKLDETLMSFKSKMYGRLALPPYVHPNEFKVRMEVKTKDLGLSKEELETVKMIVGPRYDTTKGVIVMVSRKFDSRLDNKRYLVNVLETVVDEARKMNA</sequence>
<dbReference type="PANTHER" id="PTHR13490:SF0">
    <property type="entry name" value="SMALL RIBOSOMAL SUBUNIT PROTEIN MS35"/>
    <property type="match status" value="1"/>
</dbReference>
<dbReference type="InterPro" id="IPR019349">
    <property type="entry name" value="Ribosomal_mS35_mit"/>
</dbReference>